<evidence type="ECO:0000313" key="4">
    <source>
        <dbReference type="Proteomes" id="UP000030669"/>
    </source>
</evidence>
<dbReference type="PANTHER" id="PTHR22935">
    <property type="entry name" value="PENICILLIN-BINDING PROTEIN"/>
    <property type="match status" value="1"/>
</dbReference>
<dbReference type="AlphaFoldDB" id="S7RQ79"/>
<dbReference type="EMBL" id="KB469302">
    <property type="protein sequence ID" value="EPQ55044.1"/>
    <property type="molecule type" value="Genomic_DNA"/>
</dbReference>
<dbReference type="SUPFAM" id="SSF56601">
    <property type="entry name" value="beta-lactamase/transpeptidase-like"/>
    <property type="match status" value="1"/>
</dbReference>
<name>S7RQ79_GLOTA</name>
<dbReference type="KEGG" id="gtr:GLOTRDRAFT_76348"/>
<dbReference type="OMA" id="PINEYTI"/>
<dbReference type="InterPro" id="IPR051478">
    <property type="entry name" value="Beta-lactamase-like_AB/R"/>
</dbReference>
<sequence>MDVKVPVTAEVYQLDLARRDPTIKLWIYRIALVCLCLRLVWHETAVLQTAIHHWQDRTSVEPQKAKPGVCRAPLPPLLKDHPPKSDAPELSLASALVDASLRDALSELAIDSLVVAVVTAEGSVFEGTYGVLRGNESDAERRGHVDRDSIYRMASISKMFTTIETFILRDKGLLNLDDPVDTFLPNFTYRHTDATHEGPVTIRTLLTHAAGIGGNLPPGNMSDWPHSLDGANTPPYNGRPFPTPERVLEAQAELSLSTPPHGLPLYSNAGFSILGMVNLAAARRSDEYRDRVSTIEELIERDVFEPLGMNSSGYLAADLGAERVAVSSYASEDADYDFQTAMNPTGGQFSTLADLIAPMRMFLNPEKNPSVLSPYTIREWMKPQFSWFDDTTELGMLWEINKYQNSFKDVQRLYQKSGQLMAYHAEFTVNPASGYGVIVLMAGQYLNAQSITFHILDAFQPAFDVLIDQATRELYTGSWTDGEANHVEVSSRDGSLWVDRMVLSGEDVLKLVQGTDEAEPVGLWSTGRSDQFRLAFGESWRNDERGYHCLAYFFGMELGYARGAAINEISFAGEGGARTLYVPSVDVKLRRAA</sequence>
<dbReference type="InterPro" id="IPR001466">
    <property type="entry name" value="Beta-lactam-related"/>
</dbReference>
<feature type="domain" description="Beta-lactamase-related" evidence="2">
    <location>
        <begin position="102"/>
        <end position="447"/>
    </location>
</feature>
<evidence type="ECO:0000259" key="2">
    <source>
        <dbReference type="Pfam" id="PF00144"/>
    </source>
</evidence>
<dbReference type="InterPro" id="IPR012338">
    <property type="entry name" value="Beta-lactam/transpept-like"/>
</dbReference>
<reference evidence="3 4" key="1">
    <citation type="journal article" date="2012" name="Science">
        <title>The Paleozoic origin of enzymatic lignin decomposition reconstructed from 31 fungal genomes.</title>
        <authorList>
            <person name="Floudas D."/>
            <person name="Binder M."/>
            <person name="Riley R."/>
            <person name="Barry K."/>
            <person name="Blanchette R.A."/>
            <person name="Henrissat B."/>
            <person name="Martinez A.T."/>
            <person name="Otillar R."/>
            <person name="Spatafora J.W."/>
            <person name="Yadav J.S."/>
            <person name="Aerts A."/>
            <person name="Benoit I."/>
            <person name="Boyd A."/>
            <person name="Carlson A."/>
            <person name="Copeland A."/>
            <person name="Coutinho P.M."/>
            <person name="de Vries R.P."/>
            <person name="Ferreira P."/>
            <person name="Findley K."/>
            <person name="Foster B."/>
            <person name="Gaskell J."/>
            <person name="Glotzer D."/>
            <person name="Gorecki P."/>
            <person name="Heitman J."/>
            <person name="Hesse C."/>
            <person name="Hori C."/>
            <person name="Igarashi K."/>
            <person name="Jurgens J.A."/>
            <person name="Kallen N."/>
            <person name="Kersten P."/>
            <person name="Kohler A."/>
            <person name="Kuees U."/>
            <person name="Kumar T.K.A."/>
            <person name="Kuo A."/>
            <person name="LaButti K."/>
            <person name="Larrondo L.F."/>
            <person name="Lindquist E."/>
            <person name="Ling A."/>
            <person name="Lombard V."/>
            <person name="Lucas S."/>
            <person name="Lundell T."/>
            <person name="Martin R."/>
            <person name="McLaughlin D.J."/>
            <person name="Morgenstern I."/>
            <person name="Morin E."/>
            <person name="Murat C."/>
            <person name="Nagy L.G."/>
            <person name="Nolan M."/>
            <person name="Ohm R.A."/>
            <person name="Patyshakuliyeva A."/>
            <person name="Rokas A."/>
            <person name="Ruiz-Duenas F.J."/>
            <person name="Sabat G."/>
            <person name="Salamov A."/>
            <person name="Samejima M."/>
            <person name="Schmutz J."/>
            <person name="Slot J.C."/>
            <person name="St John F."/>
            <person name="Stenlid J."/>
            <person name="Sun H."/>
            <person name="Sun S."/>
            <person name="Syed K."/>
            <person name="Tsang A."/>
            <person name="Wiebenga A."/>
            <person name="Young D."/>
            <person name="Pisabarro A."/>
            <person name="Eastwood D.C."/>
            <person name="Martin F."/>
            <person name="Cullen D."/>
            <person name="Grigoriev I.V."/>
            <person name="Hibbett D.S."/>
        </authorList>
    </citation>
    <scope>NUCLEOTIDE SEQUENCE [LARGE SCALE GENOMIC DNA]</scope>
    <source>
        <strain evidence="3 4">ATCC 11539</strain>
    </source>
</reference>
<proteinExistence type="inferred from homology"/>
<dbReference type="Proteomes" id="UP000030669">
    <property type="component" value="Unassembled WGS sequence"/>
</dbReference>
<dbReference type="GeneID" id="19308596"/>
<accession>S7RQ79</accession>
<dbReference type="eggNOG" id="ENOG502R2HC">
    <property type="taxonomic scope" value="Eukaryota"/>
</dbReference>
<dbReference type="Pfam" id="PF00144">
    <property type="entry name" value="Beta-lactamase"/>
    <property type="match status" value="1"/>
</dbReference>
<evidence type="ECO:0000313" key="3">
    <source>
        <dbReference type="EMBL" id="EPQ55044.1"/>
    </source>
</evidence>
<dbReference type="HOGENOM" id="CLU_030521_0_0_1"/>
<comment type="similarity">
    <text evidence="1">Belongs to the beta-lactamase family.</text>
</comment>
<dbReference type="PANTHER" id="PTHR22935:SF95">
    <property type="entry name" value="BETA-LACTAMASE-LIKE 1-RELATED"/>
    <property type="match status" value="1"/>
</dbReference>
<organism evidence="3 4">
    <name type="scientific">Gloeophyllum trabeum (strain ATCC 11539 / FP-39264 / Madison 617)</name>
    <name type="common">Brown rot fungus</name>
    <dbReference type="NCBI Taxonomy" id="670483"/>
    <lineage>
        <taxon>Eukaryota</taxon>
        <taxon>Fungi</taxon>
        <taxon>Dikarya</taxon>
        <taxon>Basidiomycota</taxon>
        <taxon>Agaricomycotina</taxon>
        <taxon>Agaricomycetes</taxon>
        <taxon>Gloeophyllales</taxon>
        <taxon>Gloeophyllaceae</taxon>
        <taxon>Gloeophyllum</taxon>
    </lineage>
</organism>
<dbReference type="Gene3D" id="3.40.710.10">
    <property type="entry name" value="DD-peptidase/beta-lactamase superfamily"/>
    <property type="match status" value="1"/>
</dbReference>
<protein>
    <submittedName>
        <fullName evidence="3">Beta-lactamase/transpeptidase-like protein</fullName>
    </submittedName>
</protein>
<keyword evidence="4" id="KW-1185">Reference proteome</keyword>
<evidence type="ECO:0000256" key="1">
    <source>
        <dbReference type="ARBA" id="ARBA00038473"/>
    </source>
</evidence>
<gene>
    <name evidence="3" type="ORF">GLOTRDRAFT_76348</name>
</gene>
<dbReference type="RefSeq" id="XP_007866220.1">
    <property type="nucleotide sequence ID" value="XM_007868029.1"/>
</dbReference>
<dbReference type="OrthoDB" id="428260at2759"/>